<keyword evidence="2" id="KW-1185">Reference proteome</keyword>
<accession>A0AAP0M6C0</accession>
<comment type="caution">
    <text evidence="1">The sequence shown here is derived from an EMBL/GenBank/DDBJ whole genome shotgun (WGS) entry which is preliminary data.</text>
</comment>
<dbReference type="Proteomes" id="UP001428341">
    <property type="component" value="Unassembled WGS sequence"/>
</dbReference>
<evidence type="ECO:0000313" key="2">
    <source>
        <dbReference type="Proteomes" id="UP001428341"/>
    </source>
</evidence>
<dbReference type="AlphaFoldDB" id="A0AAP0M6C0"/>
<reference evidence="1 2" key="1">
    <citation type="submission" date="2024-05" db="EMBL/GenBank/DDBJ databases">
        <title>Haplotype-resolved chromosome-level genome assembly of Huyou (Citrus changshanensis).</title>
        <authorList>
            <person name="Miao C."/>
            <person name="Chen W."/>
            <person name="Wu Y."/>
            <person name="Wang L."/>
            <person name="Zhao S."/>
            <person name="Grierson D."/>
            <person name="Xu C."/>
            <person name="Chen K."/>
        </authorList>
    </citation>
    <scope>NUCLEOTIDE SEQUENCE [LARGE SCALE GENOMIC DNA]</scope>
    <source>
        <strain evidence="1">01-14</strain>
        <tissue evidence="1">Leaf</tissue>
    </source>
</reference>
<sequence>MDLSVVVSVLPEYLKAPPQLNLEKFIKGNQQENDGTNGFCLFLLNDESHVYAREVMLLITHYRYFIKGVNEDTLMDYWLMHDIIRSCTHLED</sequence>
<organism evidence="1 2">
    <name type="scientific">Citrus x changshan-huyou</name>
    <dbReference type="NCBI Taxonomy" id="2935761"/>
    <lineage>
        <taxon>Eukaryota</taxon>
        <taxon>Viridiplantae</taxon>
        <taxon>Streptophyta</taxon>
        <taxon>Embryophyta</taxon>
        <taxon>Tracheophyta</taxon>
        <taxon>Spermatophyta</taxon>
        <taxon>Magnoliopsida</taxon>
        <taxon>eudicotyledons</taxon>
        <taxon>Gunneridae</taxon>
        <taxon>Pentapetalae</taxon>
        <taxon>rosids</taxon>
        <taxon>malvids</taxon>
        <taxon>Sapindales</taxon>
        <taxon>Rutaceae</taxon>
        <taxon>Aurantioideae</taxon>
        <taxon>Citrus</taxon>
    </lineage>
</organism>
<proteinExistence type="predicted"/>
<evidence type="ECO:0000313" key="1">
    <source>
        <dbReference type="EMBL" id="KAK9198842.1"/>
    </source>
</evidence>
<name>A0AAP0M6C0_9ROSI</name>
<protein>
    <submittedName>
        <fullName evidence="1">Uncharacterized protein</fullName>
    </submittedName>
</protein>
<dbReference type="EMBL" id="JBCGBO010000005">
    <property type="protein sequence ID" value="KAK9198842.1"/>
    <property type="molecule type" value="Genomic_DNA"/>
</dbReference>
<gene>
    <name evidence="1" type="ORF">WN944_014028</name>
</gene>